<proteinExistence type="predicted"/>
<dbReference type="GO" id="GO:0005886">
    <property type="term" value="C:plasma membrane"/>
    <property type="evidence" value="ECO:0007669"/>
    <property type="project" value="TreeGrafter"/>
</dbReference>
<dbReference type="GO" id="GO:0004713">
    <property type="term" value="F:protein tyrosine kinase activity"/>
    <property type="evidence" value="ECO:0007669"/>
    <property type="project" value="TreeGrafter"/>
</dbReference>
<keyword evidence="3" id="KW-1185">Reference proteome</keyword>
<evidence type="ECO:0000313" key="3">
    <source>
        <dbReference type="Proteomes" id="UP000241808"/>
    </source>
</evidence>
<dbReference type="EMBL" id="PZZL01000034">
    <property type="protein sequence ID" value="PTM44266.1"/>
    <property type="molecule type" value="Genomic_DNA"/>
</dbReference>
<dbReference type="PANTHER" id="PTHR32309">
    <property type="entry name" value="TYROSINE-PROTEIN KINASE"/>
    <property type="match status" value="1"/>
</dbReference>
<dbReference type="Proteomes" id="UP000241808">
    <property type="component" value="Unassembled WGS sequence"/>
</dbReference>
<sequence>MPMVVGQDAYIIVAYIKSYKVIEDISARVDVKAAYQHPAADFWERLPASATKEQVLEYWNKRVSAAVDGPSGIVTVRVRAFTPDDAVKILNAIIWASENLANDISVRARRDMVSKAENEVTRAVGVAQQALNDLQRFRERAGVLDPVSSATMTNTLLLQLLGEKIKLENELYVLQRVSPDNTAGQRVLRTSIDSVQQQVDRLKNSLTGQSTEGRSIAAALVDYERLEMQRILSQKLLALAQEALQRAAQRASRQNIYVTTFVAPFVPQESEYPQRWQLLAMYCSLVLISWGILTLLLATVDDHRI</sequence>
<keyword evidence="1" id="KW-0812">Transmembrane</keyword>
<protein>
    <submittedName>
        <fullName evidence="2">BexC/CtrB/KpsE family polysaccharide export inner-membrane protein</fullName>
    </submittedName>
</protein>
<feature type="transmembrane region" description="Helical" evidence="1">
    <location>
        <begin position="279"/>
        <end position="300"/>
    </location>
</feature>
<dbReference type="InterPro" id="IPR050445">
    <property type="entry name" value="Bact_polysacc_biosynth/exp"/>
</dbReference>
<name>A0A2T4YLR0_9HYPH</name>
<evidence type="ECO:0000256" key="1">
    <source>
        <dbReference type="SAM" id="Phobius"/>
    </source>
</evidence>
<gene>
    <name evidence="2" type="ORF">C8P69_1348</name>
</gene>
<dbReference type="PANTHER" id="PTHR32309:SF13">
    <property type="entry name" value="FERRIC ENTEROBACTIN TRANSPORT PROTEIN FEPE"/>
    <property type="match status" value="1"/>
</dbReference>
<evidence type="ECO:0000313" key="2">
    <source>
        <dbReference type="EMBL" id="PTM44266.1"/>
    </source>
</evidence>
<reference evidence="2 3" key="1">
    <citation type="submission" date="2018-04" db="EMBL/GenBank/DDBJ databases">
        <title>Genomic Encyclopedia of Archaeal and Bacterial Type Strains, Phase II (KMG-II): from individual species to whole genera.</title>
        <authorList>
            <person name="Goeker M."/>
        </authorList>
    </citation>
    <scope>NUCLEOTIDE SEQUENCE [LARGE SCALE GENOMIC DNA]</scope>
    <source>
        <strain evidence="2 3">DSM 25521</strain>
    </source>
</reference>
<organism evidence="2 3">
    <name type="scientific">Phreatobacter oligotrophus</name>
    <dbReference type="NCBI Taxonomy" id="1122261"/>
    <lineage>
        <taxon>Bacteria</taxon>
        <taxon>Pseudomonadati</taxon>
        <taxon>Pseudomonadota</taxon>
        <taxon>Alphaproteobacteria</taxon>
        <taxon>Hyphomicrobiales</taxon>
        <taxon>Phreatobacteraceae</taxon>
        <taxon>Phreatobacter</taxon>
    </lineage>
</organism>
<accession>A0A2T4YLR0</accession>
<keyword evidence="1" id="KW-1133">Transmembrane helix</keyword>
<keyword evidence="1" id="KW-0472">Membrane</keyword>
<dbReference type="AlphaFoldDB" id="A0A2T4YLR0"/>
<comment type="caution">
    <text evidence="2">The sequence shown here is derived from an EMBL/GenBank/DDBJ whole genome shotgun (WGS) entry which is preliminary data.</text>
</comment>